<organism evidence="15 16">
    <name type="scientific">Sphaeramia orbicularis</name>
    <name type="common">orbiculate cardinalfish</name>
    <dbReference type="NCBI Taxonomy" id="375764"/>
    <lineage>
        <taxon>Eukaryota</taxon>
        <taxon>Metazoa</taxon>
        <taxon>Chordata</taxon>
        <taxon>Craniata</taxon>
        <taxon>Vertebrata</taxon>
        <taxon>Euteleostomi</taxon>
        <taxon>Actinopterygii</taxon>
        <taxon>Neopterygii</taxon>
        <taxon>Teleostei</taxon>
        <taxon>Neoteleostei</taxon>
        <taxon>Acanthomorphata</taxon>
        <taxon>Gobiaria</taxon>
        <taxon>Kurtiformes</taxon>
        <taxon>Apogonoidei</taxon>
        <taxon>Apogonidae</taxon>
        <taxon>Apogoninae</taxon>
        <taxon>Sphaeramia</taxon>
    </lineage>
</organism>
<keyword evidence="10" id="KW-0325">Glycoprotein</keyword>
<keyword evidence="9" id="KW-1015">Disulfide bond</keyword>
<evidence type="ECO:0000256" key="3">
    <source>
        <dbReference type="ARBA" id="ARBA00022448"/>
    </source>
</evidence>
<evidence type="ECO:0000256" key="13">
    <source>
        <dbReference type="ARBA" id="ARBA00036634"/>
    </source>
</evidence>
<evidence type="ECO:0000256" key="5">
    <source>
        <dbReference type="ARBA" id="ARBA00022692"/>
    </source>
</evidence>
<reference evidence="15" key="2">
    <citation type="submission" date="2025-08" db="UniProtKB">
        <authorList>
            <consortium name="Ensembl"/>
        </authorList>
    </citation>
    <scope>IDENTIFICATION</scope>
</reference>
<keyword evidence="3" id="KW-0813">Transport</keyword>
<keyword evidence="16" id="KW-1185">Reference proteome</keyword>
<dbReference type="Gene3D" id="2.60.490.10">
    <property type="entry name" value="atp-gated p2x4 ion channel domain"/>
    <property type="match status" value="2"/>
</dbReference>
<sequence>MIIKSKKKIDKNVLRVFILSIALFHRWVFLSKKGYQETDEAIQTSVITKLKGVSVTNTSESGVLVWGPEDYVIPPQVKTVTLLHPIHIRAFGRCIRKDENSTSTCEIYGWCPTERKYKPQGPLLANAENFTIYIKNFIRFSKFAFSKSNVLKTNDDSYLKKCRYDEELHPYCPIFRLGEITRRAGHNFQDMAAFGGSIGIMIEWDCDLDKGDSRCHPRYHFTRLDISSDKTVAMGFNFRHTRYYKNEAGESYRSLFKVYGVRFNIMVNGKAGKFSIIPTAINVGSGLALMGAVSIRCYSASVKFCLFDKCDNSDTKNKFN</sequence>
<dbReference type="InterPro" id="IPR059116">
    <property type="entry name" value="P2X_receptor"/>
</dbReference>
<dbReference type="Proteomes" id="UP000472271">
    <property type="component" value="Chromosome 13"/>
</dbReference>
<evidence type="ECO:0000313" key="15">
    <source>
        <dbReference type="Ensembl" id="ENSSORP00005044282.1"/>
    </source>
</evidence>
<reference evidence="15" key="3">
    <citation type="submission" date="2025-09" db="UniProtKB">
        <authorList>
            <consortium name="Ensembl"/>
        </authorList>
    </citation>
    <scope>IDENTIFICATION</scope>
</reference>
<dbReference type="InterPro" id="IPR001429">
    <property type="entry name" value="P2X_purnocptor"/>
</dbReference>
<evidence type="ECO:0000256" key="2">
    <source>
        <dbReference type="ARBA" id="ARBA00009848"/>
    </source>
</evidence>
<dbReference type="GO" id="GO:0001614">
    <property type="term" value="F:purinergic nucleotide receptor activity"/>
    <property type="evidence" value="ECO:0007669"/>
    <property type="project" value="InterPro"/>
</dbReference>
<reference evidence="15" key="1">
    <citation type="submission" date="2019-06" db="EMBL/GenBank/DDBJ databases">
        <authorList>
            <consortium name="Wellcome Sanger Institute Data Sharing"/>
        </authorList>
    </citation>
    <scope>NUCLEOTIDE SEQUENCE [LARGE SCALE GENOMIC DNA]</scope>
</reference>
<accession>A0A673BUJ8</accession>
<keyword evidence="5 14" id="KW-0812">Transmembrane</keyword>
<keyword evidence="4" id="KW-1003">Cell membrane</keyword>
<comment type="similarity">
    <text evidence="2">Belongs to the P2X receptor family.</text>
</comment>
<evidence type="ECO:0000256" key="7">
    <source>
        <dbReference type="ARBA" id="ARBA00023065"/>
    </source>
</evidence>
<dbReference type="PROSITE" id="PS01212">
    <property type="entry name" value="P2X_RECEPTOR"/>
    <property type="match status" value="1"/>
</dbReference>
<dbReference type="Pfam" id="PF00864">
    <property type="entry name" value="P2X_receptor"/>
    <property type="match status" value="2"/>
</dbReference>
<feature type="transmembrane region" description="Helical" evidence="14">
    <location>
        <begin position="12"/>
        <end position="29"/>
    </location>
</feature>
<proteinExistence type="inferred from homology"/>
<name>A0A673BUJ8_9TELE</name>
<gene>
    <name evidence="15" type="primary">p2rx5</name>
</gene>
<evidence type="ECO:0000256" key="12">
    <source>
        <dbReference type="ARBA" id="ARBA00023303"/>
    </source>
</evidence>
<dbReference type="GO" id="GO:0070588">
    <property type="term" value="P:calcium ion transmembrane transport"/>
    <property type="evidence" value="ECO:0007669"/>
    <property type="project" value="TreeGrafter"/>
</dbReference>
<dbReference type="GO" id="GO:0033198">
    <property type="term" value="P:response to ATP"/>
    <property type="evidence" value="ECO:0007669"/>
    <property type="project" value="InterPro"/>
</dbReference>
<evidence type="ECO:0000256" key="4">
    <source>
        <dbReference type="ARBA" id="ARBA00022475"/>
    </source>
</evidence>
<evidence type="ECO:0000256" key="14">
    <source>
        <dbReference type="SAM" id="Phobius"/>
    </source>
</evidence>
<keyword evidence="11" id="KW-1071">Ligand-gated ion channel</keyword>
<keyword evidence="6 14" id="KW-1133">Transmembrane helix</keyword>
<comment type="subcellular location">
    <subcellularLocation>
        <location evidence="1">Cell membrane</location>
        <topology evidence="1">Multi-pass membrane protein</topology>
    </subcellularLocation>
</comment>
<dbReference type="GO" id="GO:0004931">
    <property type="term" value="F:extracellularly ATP-gated monoatomic cation channel activity"/>
    <property type="evidence" value="ECO:0007669"/>
    <property type="project" value="InterPro"/>
</dbReference>
<dbReference type="Gene3D" id="1.10.287.940">
    <property type="entry name" value="atp-gated p2x4 ion channel"/>
    <property type="match status" value="2"/>
</dbReference>
<dbReference type="GO" id="GO:0005886">
    <property type="term" value="C:plasma membrane"/>
    <property type="evidence" value="ECO:0007669"/>
    <property type="project" value="UniProtKB-SubCell"/>
</dbReference>
<keyword evidence="12" id="KW-0407">Ion channel</keyword>
<dbReference type="InterPro" id="IPR053792">
    <property type="entry name" value="P2X_RECEPTOR_CS"/>
</dbReference>
<keyword evidence="7" id="KW-0406">Ion transport</keyword>
<evidence type="ECO:0000256" key="1">
    <source>
        <dbReference type="ARBA" id="ARBA00004651"/>
    </source>
</evidence>
<comment type="catalytic activity">
    <reaction evidence="13">
        <text>Ca(2+)(in) = Ca(2+)(out)</text>
        <dbReference type="Rhea" id="RHEA:29671"/>
        <dbReference type="ChEBI" id="CHEBI:29108"/>
    </reaction>
</comment>
<dbReference type="InterPro" id="IPR027309">
    <property type="entry name" value="P2X_extracellular_dom_sf"/>
</dbReference>
<dbReference type="PANTHER" id="PTHR10125:SF12">
    <property type="entry name" value="P2X PURINOCEPTOR 5"/>
    <property type="match status" value="1"/>
</dbReference>
<dbReference type="GO" id="GO:0098794">
    <property type="term" value="C:postsynapse"/>
    <property type="evidence" value="ECO:0007669"/>
    <property type="project" value="GOC"/>
</dbReference>
<keyword evidence="8 14" id="KW-0472">Membrane</keyword>
<evidence type="ECO:0000313" key="16">
    <source>
        <dbReference type="Proteomes" id="UP000472271"/>
    </source>
</evidence>
<evidence type="ECO:0000256" key="6">
    <source>
        <dbReference type="ARBA" id="ARBA00022989"/>
    </source>
</evidence>
<dbReference type="Ensembl" id="ENSSORT00005045403.1">
    <property type="protein sequence ID" value="ENSSORP00005044282.1"/>
    <property type="gene ID" value="ENSSORG00005020288.1"/>
</dbReference>
<dbReference type="NCBIfam" id="TIGR00863">
    <property type="entry name" value="P2X"/>
    <property type="match status" value="1"/>
</dbReference>
<evidence type="ECO:0000256" key="10">
    <source>
        <dbReference type="ARBA" id="ARBA00023180"/>
    </source>
</evidence>
<dbReference type="AlphaFoldDB" id="A0A673BUJ8"/>
<evidence type="ECO:0000256" key="8">
    <source>
        <dbReference type="ARBA" id="ARBA00023136"/>
    </source>
</evidence>
<protein>
    <submittedName>
        <fullName evidence="15">Purinergic receptor P2X, ligand-gated ion channel, 8</fullName>
    </submittedName>
</protein>
<evidence type="ECO:0000256" key="11">
    <source>
        <dbReference type="ARBA" id="ARBA00023286"/>
    </source>
</evidence>
<dbReference type="PANTHER" id="PTHR10125">
    <property type="entry name" value="P2X PURINOCEPTOR"/>
    <property type="match status" value="1"/>
</dbReference>
<dbReference type="PRINTS" id="PR01307">
    <property type="entry name" value="P2XRECEPTOR"/>
</dbReference>
<evidence type="ECO:0000256" key="9">
    <source>
        <dbReference type="ARBA" id="ARBA00023157"/>
    </source>
</evidence>